<sequence length="141" mass="15280">MPANKGAISNNLRECDPRCQRHTNAQVNPRVHKDCKRRLDLEEKEASIVAPSAGSKKSILPLDPLDTARSPTLTDSTIVPVGATNGELVDSGPVMDNPRDDATLPVLGTPAELEVMDEATDYWADADDNGDLDRYTKPNIS</sequence>
<comment type="caution">
    <text evidence="2">The sequence shown here is derived from an EMBL/GenBank/DDBJ whole genome shotgun (WGS) entry which is preliminary data.</text>
</comment>
<dbReference type="Proteomes" id="UP000030108">
    <property type="component" value="Unassembled WGS sequence"/>
</dbReference>
<reference evidence="3" key="1">
    <citation type="journal article" date="2014" name="Genome Announc.">
        <title>Draft genome sequence of the plant-pathogenic soil fungus Rhizoctonia solani anastomosis group 3 strain Rhs1AP.</title>
        <authorList>
            <person name="Cubeta M.A."/>
            <person name="Thomas E."/>
            <person name="Dean R.A."/>
            <person name="Jabaji S."/>
            <person name="Neate S.M."/>
            <person name="Tavantzis S."/>
            <person name="Toda T."/>
            <person name="Vilgalys R."/>
            <person name="Bharathan N."/>
            <person name="Fedorova-Abrams N."/>
            <person name="Pakala S.B."/>
            <person name="Pakala S.M."/>
            <person name="Zafar N."/>
            <person name="Joardar V."/>
            <person name="Losada L."/>
            <person name="Nierman W.C."/>
        </authorList>
    </citation>
    <scope>NUCLEOTIDE SEQUENCE [LARGE SCALE GENOMIC DNA]</scope>
    <source>
        <strain evidence="3">AG-3</strain>
    </source>
</reference>
<evidence type="ECO:0000313" key="2">
    <source>
        <dbReference type="EMBL" id="EUC59515.1"/>
    </source>
</evidence>
<name>A0A0A1UKY5_9AGAM</name>
<feature type="region of interest" description="Disordered" evidence="1">
    <location>
        <begin position="122"/>
        <end position="141"/>
    </location>
</feature>
<dbReference type="EMBL" id="JATN01000321">
    <property type="protein sequence ID" value="EUC59515.1"/>
    <property type="molecule type" value="Genomic_DNA"/>
</dbReference>
<gene>
    <name evidence="2" type="ORF">RSOL_316240</name>
</gene>
<evidence type="ECO:0000313" key="3">
    <source>
        <dbReference type="Proteomes" id="UP000030108"/>
    </source>
</evidence>
<protein>
    <submittedName>
        <fullName evidence="2">Uncharacterized protein</fullName>
    </submittedName>
</protein>
<feature type="region of interest" description="Disordered" evidence="1">
    <location>
        <begin position="68"/>
        <end position="105"/>
    </location>
</feature>
<dbReference type="AlphaFoldDB" id="A0A0A1UKY5"/>
<proteinExistence type="predicted"/>
<feature type="compositionally biased region" description="Basic and acidic residues" evidence="1">
    <location>
        <begin position="131"/>
        <end position="141"/>
    </location>
</feature>
<accession>A0A0A1UKY5</accession>
<feature type="non-terminal residue" evidence="2">
    <location>
        <position position="141"/>
    </location>
</feature>
<organism evidence="2 3">
    <name type="scientific">Rhizoctonia solani AG-3 Rhs1AP</name>
    <dbReference type="NCBI Taxonomy" id="1086054"/>
    <lineage>
        <taxon>Eukaryota</taxon>
        <taxon>Fungi</taxon>
        <taxon>Dikarya</taxon>
        <taxon>Basidiomycota</taxon>
        <taxon>Agaricomycotina</taxon>
        <taxon>Agaricomycetes</taxon>
        <taxon>Cantharellales</taxon>
        <taxon>Ceratobasidiaceae</taxon>
        <taxon>Rhizoctonia</taxon>
    </lineage>
</organism>
<evidence type="ECO:0000256" key="1">
    <source>
        <dbReference type="SAM" id="MobiDB-lite"/>
    </source>
</evidence>